<dbReference type="CDD" id="cd00292">
    <property type="entry name" value="EF1B"/>
    <property type="match status" value="1"/>
</dbReference>
<dbReference type="EMBL" id="OU895878">
    <property type="protein sequence ID" value="CAG9806114.1"/>
    <property type="molecule type" value="Genomic_DNA"/>
</dbReference>
<evidence type="ECO:0008006" key="10">
    <source>
        <dbReference type="Google" id="ProtNLM"/>
    </source>
</evidence>
<dbReference type="PROSITE" id="PS00825">
    <property type="entry name" value="EF1BD_2"/>
    <property type="match status" value="1"/>
</dbReference>
<evidence type="ECO:0000259" key="7">
    <source>
        <dbReference type="SMART" id="SM01182"/>
    </source>
</evidence>
<dbReference type="Pfam" id="PF10587">
    <property type="entry name" value="EF-1_beta_acid"/>
    <property type="match status" value="1"/>
</dbReference>
<dbReference type="FunFam" id="3.30.70.60:FF:000001">
    <property type="entry name" value="Elongation factor 1-beta 1 like"/>
    <property type="match status" value="1"/>
</dbReference>
<reference evidence="8" key="2">
    <citation type="submission" date="2022-10" db="EMBL/GenBank/DDBJ databases">
        <authorList>
            <consortium name="ENA_rothamsted_submissions"/>
            <consortium name="culmorum"/>
            <person name="King R."/>
        </authorList>
    </citation>
    <scope>NUCLEOTIDE SEQUENCE</scope>
</reference>
<evidence type="ECO:0000256" key="2">
    <source>
        <dbReference type="ARBA" id="ARBA00022768"/>
    </source>
</evidence>
<dbReference type="PANTHER" id="PTHR11595:SF26">
    <property type="entry name" value="ELONGATION FACTOR 1-DELTA"/>
    <property type="match status" value="1"/>
</dbReference>
<dbReference type="SMART" id="SM00888">
    <property type="entry name" value="EF1_GNE"/>
    <property type="match status" value="1"/>
</dbReference>
<feature type="compositionally biased region" description="Low complexity" evidence="5">
    <location>
        <begin position="107"/>
        <end position="118"/>
    </location>
</feature>
<feature type="compositionally biased region" description="Basic and acidic residues" evidence="5">
    <location>
        <begin position="83"/>
        <end position="104"/>
    </location>
</feature>
<evidence type="ECO:0000256" key="4">
    <source>
        <dbReference type="RuleBase" id="RU003791"/>
    </source>
</evidence>
<keyword evidence="9" id="KW-1185">Reference proteome</keyword>
<dbReference type="InterPro" id="IPR001326">
    <property type="entry name" value="Transl_elong_EF1B_B/D_CS"/>
</dbReference>
<comment type="similarity">
    <text evidence="1 4">Belongs to the EF-1-beta/EF-1-delta family.</text>
</comment>
<organism evidence="8 9">
    <name type="scientific">Chironomus riparius</name>
    <dbReference type="NCBI Taxonomy" id="315576"/>
    <lineage>
        <taxon>Eukaryota</taxon>
        <taxon>Metazoa</taxon>
        <taxon>Ecdysozoa</taxon>
        <taxon>Arthropoda</taxon>
        <taxon>Hexapoda</taxon>
        <taxon>Insecta</taxon>
        <taxon>Pterygota</taxon>
        <taxon>Neoptera</taxon>
        <taxon>Endopterygota</taxon>
        <taxon>Diptera</taxon>
        <taxon>Nematocera</taxon>
        <taxon>Chironomoidea</taxon>
        <taxon>Chironomidae</taxon>
        <taxon>Chironominae</taxon>
        <taxon>Chironomus</taxon>
    </lineage>
</organism>
<feature type="compositionally biased region" description="Basic and acidic residues" evidence="5">
    <location>
        <begin position="39"/>
        <end position="52"/>
    </location>
</feature>
<dbReference type="GO" id="GO:0005829">
    <property type="term" value="C:cytosol"/>
    <property type="evidence" value="ECO:0007669"/>
    <property type="project" value="TreeGrafter"/>
</dbReference>
<dbReference type="GO" id="GO:0005853">
    <property type="term" value="C:eukaryotic translation elongation factor 1 complex"/>
    <property type="evidence" value="ECO:0007669"/>
    <property type="project" value="InterPro"/>
</dbReference>
<dbReference type="SUPFAM" id="SSF54984">
    <property type="entry name" value="eEF-1beta-like"/>
    <property type="match status" value="1"/>
</dbReference>
<dbReference type="GO" id="GO:0005085">
    <property type="term" value="F:guanyl-nucleotide exchange factor activity"/>
    <property type="evidence" value="ECO:0007669"/>
    <property type="project" value="TreeGrafter"/>
</dbReference>
<dbReference type="AlphaFoldDB" id="A0A9N9WW09"/>
<feature type="region of interest" description="Disordered" evidence="5">
    <location>
        <begin position="282"/>
        <end position="303"/>
    </location>
</feature>
<gene>
    <name evidence="8" type="ORF">CHIRRI_LOCUS8979</name>
</gene>
<dbReference type="OrthoDB" id="331763at2759"/>
<dbReference type="InterPro" id="IPR014038">
    <property type="entry name" value="EF1B_bsu/dsu_GNE"/>
</dbReference>
<feature type="domain" description="Translation elongation factor EF1B beta/delta subunit guanine nucleotide exchange" evidence="6">
    <location>
        <begin position="344"/>
        <end position="430"/>
    </location>
</feature>
<dbReference type="PANTHER" id="PTHR11595">
    <property type="entry name" value="EF-HAND AND COILED-COIL DOMAIN-CONTAINING FAMILY MEMBER"/>
    <property type="match status" value="1"/>
</dbReference>
<dbReference type="InterPro" id="IPR018940">
    <property type="entry name" value="EF-1_beta_acid_region_euk"/>
</dbReference>
<evidence type="ECO:0000256" key="1">
    <source>
        <dbReference type="ARBA" id="ARBA00007411"/>
    </source>
</evidence>
<keyword evidence="3 4" id="KW-0648">Protein biosynthesis</keyword>
<accession>A0A9N9WW09</accession>
<feature type="region of interest" description="Disordered" evidence="5">
    <location>
        <begin position="39"/>
        <end position="209"/>
    </location>
</feature>
<feature type="compositionally biased region" description="Low complexity" evidence="5">
    <location>
        <begin position="136"/>
        <end position="151"/>
    </location>
</feature>
<dbReference type="Pfam" id="PF00736">
    <property type="entry name" value="EF1_GNE"/>
    <property type="match status" value="1"/>
</dbReference>
<dbReference type="InterPro" id="IPR049720">
    <property type="entry name" value="EF1B_bsu/dsu"/>
</dbReference>
<evidence type="ECO:0000259" key="6">
    <source>
        <dbReference type="SMART" id="SM00888"/>
    </source>
</evidence>
<sequence>MSIAVDRVQNYYQYSDAEAKFYQLLNPEVQDVKVEKVEEKVCPKESNQDIKPKKAKKNKKKESSENVQKSEDPVKQQQQQQPEKIKKIVVKDSFKDDESLKEDSGIAESPTESTAATATKKKSRSKRQREKKAAEKAAAVVSSQQTEVQVQPKVENVPKTDPVIPKTVQESLKPKETTANKKKKNSNKNPPTEQKPVKDESKNGISCTSTATSTLATEIAKARQHIKSSLERVDGVSNFNIPGSELLERISVLEKDNASLRGLVDGMQKLVISLETRLNKLEGSPQQTSAPAPVPVAAANDDDDDDVDLFGSDEEVDEEAEKLKEERVKAYAEKKSKKPVLIAKSSILLDVKPWDDETDMKEMEKQVRTVVMDGLLWGASKLIPLAYGIKKLQIMCVIEDDKVSVDELQEKIQEFEDFVQSVDIAAFNKI</sequence>
<dbReference type="Gene3D" id="3.30.70.60">
    <property type="match status" value="1"/>
</dbReference>
<feature type="compositionally biased region" description="Basic residues" evidence="5">
    <location>
        <begin position="119"/>
        <end position="130"/>
    </location>
</feature>
<evidence type="ECO:0000256" key="3">
    <source>
        <dbReference type="ARBA" id="ARBA00022917"/>
    </source>
</evidence>
<reference evidence="8" key="1">
    <citation type="submission" date="2022-01" db="EMBL/GenBank/DDBJ databases">
        <authorList>
            <person name="King R."/>
        </authorList>
    </citation>
    <scope>NUCLEOTIDE SEQUENCE</scope>
</reference>
<evidence type="ECO:0000313" key="9">
    <source>
        <dbReference type="Proteomes" id="UP001153620"/>
    </source>
</evidence>
<dbReference type="SMART" id="SM01182">
    <property type="entry name" value="EF-1_beta_acid"/>
    <property type="match status" value="1"/>
</dbReference>
<dbReference type="Proteomes" id="UP001153620">
    <property type="component" value="Chromosome 2"/>
</dbReference>
<protein>
    <recommendedName>
        <fullName evidence="10">Elongation factor 1-delta</fullName>
    </recommendedName>
</protein>
<evidence type="ECO:0000256" key="5">
    <source>
        <dbReference type="SAM" id="MobiDB-lite"/>
    </source>
</evidence>
<proteinExistence type="inferred from homology"/>
<dbReference type="InterPro" id="IPR014717">
    <property type="entry name" value="Transl_elong_EF1B/ribsomal_bS6"/>
</dbReference>
<name>A0A9N9WW09_9DIPT</name>
<evidence type="ECO:0000313" key="8">
    <source>
        <dbReference type="EMBL" id="CAG9806114.1"/>
    </source>
</evidence>
<feature type="compositionally biased region" description="Basic and acidic residues" evidence="5">
    <location>
        <begin position="61"/>
        <end position="74"/>
    </location>
</feature>
<keyword evidence="2 4" id="KW-0251">Elongation factor</keyword>
<dbReference type="PROSITE" id="PS00824">
    <property type="entry name" value="EF1BD_1"/>
    <property type="match status" value="1"/>
</dbReference>
<dbReference type="InterPro" id="IPR036219">
    <property type="entry name" value="eEF-1beta-like_sf"/>
</dbReference>
<feature type="domain" description="Elongation factor 1 beta central acidic region eukaryote" evidence="7">
    <location>
        <begin position="309"/>
        <end position="335"/>
    </location>
</feature>
<dbReference type="GO" id="GO:0003746">
    <property type="term" value="F:translation elongation factor activity"/>
    <property type="evidence" value="ECO:0007669"/>
    <property type="project" value="UniProtKB-KW"/>
</dbReference>